<dbReference type="InterPro" id="IPR013783">
    <property type="entry name" value="Ig-like_fold"/>
</dbReference>
<reference evidence="8" key="3">
    <citation type="submission" date="2015-06" db="UniProtKB">
        <authorList>
            <consortium name="EnsemblProtists"/>
        </authorList>
    </citation>
    <scope>IDENTIFICATION</scope>
</reference>
<dbReference type="SUPFAM" id="SSF49899">
    <property type="entry name" value="Concanavalin A-like lectins/glucanases"/>
    <property type="match status" value="1"/>
</dbReference>
<dbReference type="SUPFAM" id="SSF117281">
    <property type="entry name" value="Kelch motif"/>
    <property type="match status" value="3"/>
</dbReference>
<evidence type="ECO:0000256" key="1">
    <source>
        <dbReference type="ARBA" id="ARBA00022441"/>
    </source>
</evidence>
<dbReference type="InterPro" id="IPR017868">
    <property type="entry name" value="Filamin/ABP280_repeat-like"/>
</dbReference>
<dbReference type="eggNOG" id="KOG0379">
    <property type="taxonomic scope" value="Eukaryota"/>
</dbReference>
<evidence type="ECO:0000313" key="7">
    <source>
        <dbReference type="EMBL" id="EKX40328.1"/>
    </source>
</evidence>
<feature type="repeat" description="Filamin" evidence="3">
    <location>
        <begin position="2564"/>
        <end position="2643"/>
    </location>
</feature>
<keyword evidence="5" id="KW-0472">Membrane</keyword>
<keyword evidence="6" id="KW-0732">Signal</keyword>
<dbReference type="Pfam" id="PF24681">
    <property type="entry name" value="Kelch_KLHDC2_KLHL20_DRC7"/>
    <property type="match status" value="2"/>
</dbReference>
<sequence>MMVASCSHCFLSIACLFFFHGAQGTPLQWEHVDPVGRSPTTRYSHATVSFRNLQGTIIIYGGATGSSSTGVTVMDDVWMYDSSSKSWDEITFVPNLKFTSMDCKTSTLNTRMPGSRAGHRMVVTQSLALMCGGYSAMISSVASFAGGSLLDCWWLAIKPVPSWTPLLTTPAGPKHRWGHSMVYDVETGVIAIFGGMIIETKSISKDCWYIVTSTDSISTSTRYEWKSCNPATGSVSPLPRYGHGSVLYWSTQTLYIHGGYAFDGRGTSAQNDLWALQDFTNTTTSSWKKVAPITDTPTVRAFHAMWLVGYKVYIHGGQGPGGAGSSSALSDTWAYDILTYSWTQYSASDAAPVASHMSVAAVSDTLALAFGGIDSDGSASGYLGAFKPQSGWSKALASGNHPQARSGHSAVYDNAAYQMVISFGIGVGPTLLGDLWAFDLDQFSWTCLQGSQPGCKAPASIGGPGVRAHAASVRVGMQAYYFGGVRGTAQACPDLQGKREIFSTINDMWQLDLISYKWTAVQSATAPDKRAFASMAYAGHVGSLVDAVVMVGGAQVDCRTENPPCAVPQPMKDIWFIDVAMQETDPTDTMAVFDGIDDIIAVQLPSWTSDKIVLSTLWLEAWTLLTTRVVTKTILFDIYYQQTPVLRWYLESVGSEVFCVLVLKPGSAQKMVKKWGPIQQQIIGQWHHVCFTLRFGRVYSPSDYYPDAVIAQAFMFVDGDTVQEFGADFSGINIKNDLRLTTGVTSLYVGGSNPSIDATGYQNFKGNIDKIRLWWPSCPHRSDPTRCNPYGFLHPKLKDGSASPTAKDPTTDATLQEKDVRIWHVAQPVYSNMFLGSVRAEDARDLLVNLELNEKEISSGSIGNSGTGGPLQCECMSGNGTVCEDYERLSALSATCDGCEDASSCSFDRCSQFDIDCLASVDWTDINQLTNYATSGTCQCRNAADCPLAVEQCACPTGLSKTCSKCSVSMHVMYTGDAYTCTPGSDCLGNARPVAGPWCPEGLCTEWECSCYSTQDQTTIYGGLVQDDKYTGVATCPQSCANSNEVVVTNTDHQCETKVACCTAWEWNSDMGAYKCTGSTTDCNIGQCCMPGSVRSTEASAGGASKDALLRRLKPRTLPSDQGAGEAHTENSNSSLHRTSSNVALRATTSSIPSSFMYLSVSAASRQPPPPMCDYSSTPAMDSYFQDPLVTYIQSSDDPTTNPPDLFWDIFVQVTDTADYNNVKEQVDAAVQSFNFDWGQCYDVTSVQDSLPHICGDGLKVTSSNIPATYGMRTSILEQCDTGSSNGMGGCELECKCSPNFNPSTTSTGCVCSNQFVYNLKGTEASKVVATANTIHLRINVEQYTVNPHMEALTASSDNPVVITISGLTGSQTGSGRLPVSCTASLPSTCFWAATADFAGCPAMDSCSAIGVQTDLYTLEPGVVDWDQTTGTLKFSLTSSIYYIPELETAGPYLDLSISLENGQMTQLPPTVTATACAKNGAPPTIALSSTAGFFTFSQRLLVEGQDTTVSYKSSTGSEIVVGQVSVSSIMPAGSAGSATAAAADATRFGGVSTDAMSRLPQSGTLAGNEGTCLKTSSDSSVTSLEGSVSINIDDTLRRKAGGCFETSDKTLDICLRGKTGMYLYDSKSRFWTPDAEVSMASLDASAVSTTKLSPNALYAAISTPQCCVLDGTAKPCGERVCLGSSPSSSSVTATLGGGITSRMPSLSLTTRPLYKSKEALDQFFAAASNPMPTRMGWKQYCPSGSASCSGPVTTSGWLPARFGHAMTVTSGNTVLVFGGLGCAATTTINGKTICSNLTDPLNDLWELDLEKALLGLNAMRLIELSPALSGMVGMSMVTLGTGSYKVLVVGGSEQSYNSLYLMDQKLAPYTSGTLMISEVEYNAGTTIQSSISTAYEMTGHSVVVNSSAAIICGGFIANSLSSAIFVYDLSAADPSLGLSTVSNYGDSPSARGFEGLAKPDSKTLLMYGGMQIRKPIGDLWKFDLATQSWQLVHTTKASSKSPDPSAFSAFTSFTATGVQGKIMVSHGGILQGYAKGTTFLPGSSSDTVNQVRSTGNIYFSQDITSTDPTSWIGARAAIGQSFPGRCMHTILNGIFLPGKDSILFHGGVGSTGQGLSDMWLMDITSITPGVNMRIIFDGVTASEFTSTVVDDLKVLFKYPVLISTDPILSMFYSPDVLTGIYSSISVIDNPNRNQSIIVSFASTPNSAFTLMYSLFSSVDQWSSTLSSMLEAVQYVPSQAALASKDILSKLVLSNDNGQFSDINYEDFKGYLLNGFRDYMFSLYKFDAASSCKSSKNAGCMRGVCQGTVEDFNLGEVETFDYGGSRYCYGDQTSSDRCSADYACSLPNIRHGHRSVAFSFRGTNLIYLTFGGETTDLVKQTNGGLTAGTGSLSNEVHTAYFTSDEAFFVKLMTSCDITGGACPTKRRDASIALMGNTGSVNGRLLVFGGITCAGTTGCSRSVIFDYLDGAGSTSATALNDLWYLDLTDLDLNCLSTGSCLTTLPWAEVDVPGSRPSGRFGAGIELDLTNYYLYIIGGTGYTSGVGFVDYGDLYVFQLTDAFYKRCSATGQALTSAMAGVNAIFYLQCQDNFGQPADGAKFAVEISGTNLPSISPSVVSLGNGQYRCAYTPVVIGTYKLSIFVGRGGSTYQDLISGYDKEPTNSINEFELLGNRANPNPFTLAVLPGSTSPDTSVATGDFLSLTTCGVVSTFMITALDAFGNRRPGRDSLNAIMTLWDVAKAAPVDSGADPQTAVIFDNTDGSYETSYKITRSGSYSLEINFAGVVGAGTPLILEVQSAPADLSKTYVYGQLRNIVAGSASTLYVQTRDKYGNNIRASPADYPQGTESIEFEICKTFGNNAQDPCGGGQIESSVGITIDYSIGPDGQATSSSTGLPYFGLYQITYFPFNDGVVSPQVKHNGTYVQCFFDTTGLAGAALSPDINVVDACIVKVSGSSSSSARGAGREVLLSRRVSSLTKDDLSVSIKASFTPPDTTNLQHWLKLGPILCAIVGVGLQVIFFMMSVFGRRKTGGGSKEEPKMQEDEIVEMPDQHARPPEPDTPEIAALRQMQSKGLISEEQMKRAVDMIRDKNEMLLGAVDSIMKQEKNVSRLLQQMLNAH</sequence>
<dbReference type="GeneID" id="17297137"/>
<dbReference type="EMBL" id="JH993032">
    <property type="protein sequence ID" value="EKX40328.1"/>
    <property type="molecule type" value="Genomic_DNA"/>
</dbReference>
<dbReference type="InterPro" id="IPR013320">
    <property type="entry name" value="ConA-like_dom_sf"/>
</dbReference>
<keyword evidence="5" id="KW-1133">Transmembrane helix</keyword>
<evidence type="ECO:0000313" key="9">
    <source>
        <dbReference type="Proteomes" id="UP000011087"/>
    </source>
</evidence>
<gene>
    <name evidence="7" type="ORF">GUITHDRAFT_113566</name>
</gene>
<dbReference type="HOGENOM" id="CLU_225679_0_0_1"/>
<feature type="chain" id="PRO_5008770490" description="EGF-like domain-containing protein" evidence="6">
    <location>
        <begin position="25"/>
        <end position="3118"/>
    </location>
</feature>
<feature type="region of interest" description="Disordered" evidence="4">
    <location>
        <begin position="1116"/>
        <end position="1142"/>
    </location>
</feature>
<dbReference type="PANTHER" id="PTHR46093:SF18">
    <property type="entry name" value="FIBRONECTIN TYPE-III DOMAIN-CONTAINING PROTEIN"/>
    <property type="match status" value="1"/>
</dbReference>
<dbReference type="Gene3D" id="2.60.40.10">
    <property type="entry name" value="Immunoglobulins"/>
    <property type="match status" value="2"/>
</dbReference>
<evidence type="ECO:0000256" key="4">
    <source>
        <dbReference type="SAM" id="MobiDB-lite"/>
    </source>
</evidence>
<dbReference type="InterPro" id="IPR011043">
    <property type="entry name" value="Gal_Oxase/kelch_b-propeller"/>
</dbReference>
<evidence type="ECO:0000256" key="6">
    <source>
        <dbReference type="SAM" id="SignalP"/>
    </source>
</evidence>
<dbReference type="KEGG" id="gtt:GUITHDRAFT_113566"/>
<dbReference type="InterPro" id="IPR015915">
    <property type="entry name" value="Kelch-typ_b-propeller"/>
</dbReference>
<dbReference type="SUPFAM" id="SSF50965">
    <property type="entry name" value="Galactose oxidase, central domain"/>
    <property type="match status" value="1"/>
</dbReference>
<dbReference type="RefSeq" id="XP_005827308.1">
    <property type="nucleotide sequence ID" value="XM_005827251.1"/>
</dbReference>
<dbReference type="PROSITE" id="PS50194">
    <property type="entry name" value="FILAMIN_REPEAT"/>
    <property type="match status" value="2"/>
</dbReference>
<feature type="compositionally biased region" description="Polar residues" evidence="4">
    <location>
        <begin position="1130"/>
        <end position="1142"/>
    </location>
</feature>
<dbReference type="SUPFAM" id="SSF81296">
    <property type="entry name" value="E set domains"/>
    <property type="match status" value="2"/>
</dbReference>
<organism evidence="7">
    <name type="scientific">Guillardia theta (strain CCMP2712)</name>
    <name type="common">Cryptophyte</name>
    <dbReference type="NCBI Taxonomy" id="905079"/>
    <lineage>
        <taxon>Eukaryota</taxon>
        <taxon>Cryptophyceae</taxon>
        <taxon>Pyrenomonadales</taxon>
        <taxon>Geminigeraceae</taxon>
        <taxon>Guillardia</taxon>
    </lineage>
</organism>
<dbReference type="PaxDb" id="55529-EKX40328"/>
<keyword evidence="5" id="KW-0812">Transmembrane</keyword>
<evidence type="ECO:0000256" key="3">
    <source>
        <dbReference type="PROSITE-ProRule" id="PRU00087"/>
    </source>
</evidence>
<evidence type="ECO:0000256" key="2">
    <source>
        <dbReference type="ARBA" id="ARBA00022737"/>
    </source>
</evidence>
<dbReference type="EnsemblProtists" id="EKX40328">
    <property type="protein sequence ID" value="EKX40328"/>
    <property type="gene ID" value="GUITHDRAFT_113566"/>
</dbReference>
<evidence type="ECO:0000313" key="8">
    <source>
        <dbReference type="EnsemblProtists" id="EKX40328"/>
    </source>
</evidence>
<feature type="signal peptide" evidence="6">
    <location>
        <begin position="1"/>
        <end position="24"/>
    </location>
</feature>
<dbReference type="Proteomes" id="UP000011087">
    <property type="component" value="Unassembled WGS sequence"/>
</dbReference>
<dbReference type="PANTHER" id="PTHR46093">
    <property type="entry name" value="ACYL-COA-BINDING DOMAIN-CONTAINING PROTEIN 5"/>
    <property type="match status" value="1"/>
</dbReference>
<reference evidence="7 9" key="1">
    <citation type="journal article" date="2012" name="Nature">
        <title>Algal genomes reveal evolutionary mosaicism and the fate of nucleomorphs.</title>
        <authorList>
            <consortium name="DOE Joint Genome Institute"/>
            <person name="Curtis B.A."/>
            <person name="Tanifuji G."/>
            <person name="Burki F."/>
            <person name="Gruber A."/>
            <person name="Irimia M."/>
            <person name="Maruyama S."/>
            <person name="Arias M.C."/>
            <person name="Ball S.G."/>
            <person name="Gile G.H."/>
            <person name="Hirakawa Y."/>
            <person name="Hopkins J.F."/>
            <person name="Kuo A."/>
            <person name="Rensing S.A."/>
            <person name="Schmutz J."/>
            <person name="Symeonidi A."/>
            <person name="Elias M."/>
            <person name="Eveleigh R.J."/>
            <person name="Herman E.K."/>
            <person name="Klute M.J."/>
            <person name="Nakayama T."/>
            <person name="Obornik M."/>
            <person name="Reyes-Prieto A."/>
            <person name="Armbrust E.V."/>
            <person name="Aves S.J."/>
            <person name="Beiko R.G."/>
            <person name="Coutinho P."/>
            <person name="Dacks J.B."/>
            <person name="Durnford D.G."/>
            <person name="Fast N.M."/>
            <person name="Green B.R."/>
            <person name="Grisdale C.J."/>
            <person name="Hempel F."/>
            <person name="Henrissat B."/>
            <person name="Hoppner M.P."/>
            <person name="Ishida K."/>
            <person name="Kim E."/>
            <person name="Koreny L."/>
            <person name="Kroth P.G."/>
            <person name="Liu Y."/>
            <person name="Malik S.B."/>
            <person name="Maier U.G."/>
            <person name="McRose D."/>
            <person name="Mock T."/>
            <person name="Neilson J.A."/>
            <person name="Onodera N.T."/>
            <person name="Poole A.M."/>
            <person name="Pritham E.J."/>
            <person name="Richards T.A."/>
            <person name="Rocap G."/>
            <person name="Roy S.W."/>
            <person name="Sarai C."/>
            <person name="Schaack S."/>
            <person name="Shirato S."/>
            <person name="Slamovits C.H."/>
            <person name="Spencer D.F."/>
            <person name="Suzuki S."/>
            <person name="Worden A.Z."/>
            <person name="Zauner S."/>
            <person name="Barry K."/>
            <person name="Bell C."/>
            <person name="Bharti A.K."/>
            <person name="Crow J.A."/>
            <person name="Grimwood J."/>
            <person name="Kramer R."/>
            <person name="Lindquist E."/>
            <person name="Lucas S."/>
            <person name="Salamov A."/>
            <person name="McFadden G.I."/>
            <person name="Lane C.E."/>
            <person name="Keeling P.J."/>
            <person name="Gray M.W."/>
            <person name="Grigoriev I.V."/>
            <person name="Archibald J.M."/>
        </authorList>
    </citation>
    <scope>NUCLEOTIDE SEQUENCE</scope>
    <source>
        <strain evidence="7 9">CCMP2712</strain>
    </source>
</reference>
<dbReference type="OrthoDB" id="10250130at2759"/>
<dbReference type="Gene3D" id="2.120.10.80">
    <property type="entry name" value="Kelch-type beta propeller"/>
    <property type="match status" value="6"/>
</dbReference>
<keyword evidence="2" id="KW-0677">Repeat</keyword>
<keyword evidence="1" id="KW-0880">Kelch repeat</keyword>
<evidence type="ECO:0008006" key="10">
    <source>
        <dbReference type="Google" id="ProtNLM"/>
    </source>
</evidence>
<proteinExistence type="predicted"/>
<reference evidence="9" key="2">
    <citation type="submission" date="2012-11" db="EMBL/GenBank/DDBJ databases">
        <authorList>
            <person name="Kuo A."/>
            <person name="Curtis B.A."/>
            <person name="Tanifuji G."/>
            <person name="Burki F."/>
            <person name="Gruber A."/>
            <person name="Irimia M."/>
            <person name="Maruyama S."/>
            <person name="Arias M.C."/>
            <person name="Ball S.G."/>
            <person name="Gile G.H."/>
            <person name="Hirakawa Y."/>
            <person name="Hopkins J.F."/>
            <person name="Rensing S.A."/>
            <person name="Schmutz J."/>
            <person name="Symeonidi A."/>
            <person name="Elias M."/>
            <person name="Eveleigh R.J."/>
            <person name="Herman E.K."/>
            <person name="Klute M.J."/>
            <person name="Nakayama T."/>
            <person name="Obornik M."/>
            <person name="Reyes-Prieto A."/>
            <person name="Armbrust E.V."/>
            <person name="Aves S.J."/>
            <person name="Beiko R.G."/>
            <person name="Coutinho P."/>
            <person name="Dacks J.B."/>
            <person name="Durnford D.G."/>
            <person name="Fast N.M."/>
            <person name="Green B.R."/>
            <person name="Grisdale C."/>
            <person name="Hempe F."/>
            <person name="Henrissat B."/>
            <person name="Hoppner M.P."/>
            <person name="Ishida K.-I."/>
            <person name="Kim E."/>
            <person name="Koreny L."/>
            <person name="Kroth P.G."/>
            <person name="Liu Y."/>
            <person name="Malik S.-B."/>
            <person name="Maier U.G."/>
            <person name="McRose D."/>
            <person name="Mock T."/>
            <person name="Neilson J.A."/>
            <person name="Onodera N.T."/>
            <person name="Poole A.M."/>
            <person name="Pritham E.J."/>
            <person name="Richards T.A."/>
            <person name="Rocap G."/>
            <person name="Roy S.W."/>
            <person name="Sarai C."/>
            <person name="Schaack S."/>
            <person name="Shirato S."/>
            <person name="Slamovits C.H."/>
            <person name="Spencer D.F."/>
            <person name="Suzuki S."/>
            <person name="Worden A.Z."/>
            <person name="Zauner S."/>
            <person name="Barry K."/>
            <person name="Bell C."/>
            <person name="Bharti A.K."/>
            <person name="Crow J.A."/>
            <person name="Grimwood J."/>
            <person name="Kramer R."/>
            <person name="Lindquist E."/>
            <person name="Lucas S."/>
            <person name="Salamov A."/>
            <person name="McFadden G.I."/>
            <person name="Lane C.E."/>
            <person name="Keeling P.J."/>
            <person name="Gray M.W."/>
            <person name="Grigoriev I.V."/>
            <person name="Archibald J.M."/>
        </authorList>
    </citation>
    <scope>NUCLEOTIDE SEQUENCE</scope>
    <source>
        <strain evidence="9">CCMP2712</strain>
    </source>
</reference>
<feature type="transmembrane region" description="Helical" evidence="5">
    <location>
        <begin position="3002"/>
        <end position="3024"/>
    </location>
</feature>
<dbReference type="InterPro" id="IPR014756">
    <property type="entry name" value="Ig_E-set"/>
</dbReference>
<feature type="repeat" description="Filamin" evidence="3">
    <location>
        <begin position="2685"/>
        <end position="2795"/>
    </location>
</feature>
<dbReference type="Pfam" id="PF00630">
    <property type="entry name" value="Filamin"/>
    <property type="match status" value="1"/>
</dbReference>
<name>L1IVQ4_GUITC</name>
<dbReference type="Gene3D" id="2.60.120.200">
    <property type="match status" value="1"/>
</dbReference>
<keyword evidence="9" id="KW-1185">Reference proteome</keyword>
<protein>
    <recommendedName>
        <fullName evidence="10">EGF-like domain-containing protein</fullName>
    </recommendedName>
</protein>
<accession>L1IVQ4</accession>
<evidence type="ECO:0000256" key="5">
    <source>
        <dbReference type="SAM" id="Phobius"/>
    </source>
</evidence>